<dbReference type="RefSeq" id="XP_065329870.1">
    <property type="nucleotide sequence ID" value="XM_065473798.1"/>
</dbReference>
<dbReference type="SMART" id="SM00093">
    <property type="entry name" value="SERPIN"/>
    <property type="match status" value="1"/>
</dbReference>
<dbReference type="InterPro" id="IPR042185">
    <property type="entry name" value="Serpin_sf_2"/>
</dbReference>
<accession>A0AAX4JCK4</accession>
<dbReference type="InterPro" id="IPR000215">
    <property type="entry name" value="Serpin_fam"/>
</dbReference>
<dbReference type="InterPro" id="IPR023796">
    <property type="entry name" value="Serpin_dom"/>
</dbReference>
<dbReference type="PANTHER" id="PTHR11461">
    <property type="entry name" value="SERINE PROTEASE INHIBITOR, SERPIN"/>
    <property type="match status" value="1"/>
</dbReference>
<evidence type="ECO:0000256" key="2">
    <source>
        <dbReference type="RuleBase" id="RU000411"/>
    </source>
</evidence>
<reference evidence="4" key="1">
    <citation type="journal article" date="2024" name="BMC Genomics">
        <title>Functional annotation of a divergent genome using sequence and structure-based similarity.</title>
        <authorList>
            <person name="Svedberg D."/>
            <person name="Winiger R.R."/>
            <person name="Berg A."/>
            <person name="Sharma H."/>
            <person name="Tellgren-Roth C."/>
            <person name="Debrunner-Vossbrinck B.A."/>
            <person name="Vossbrinck C.R."/>
            <person name="Barandun J."/>
        </authorList>
    </citation>
    <scope>NUCLEOTIDE SEQUENCE</scope>
    <source>
        <strain evidence="4">Illinois isolate</strain>
    </source>
</reference>
<dbReference type="AlphaFoldDB" id="A0AAX4JCK4"/>
<keyword evidence="5" id="KW-1185">Reference proteome</keyword>
<dbReference type="Pfam" id="PF00079">
    <property type="entry name" value="Serpin"/>
    <property type="match status" value="1"/>
</dbReference>
<dbReference type="PANTHER" id="PTHR11461:SF211">
    <property type="entry name" value="GH10112P-RELATED"/>
    <property type="match status" value="1"/>
</dbReference>
<dbReference type="InterPro" id="IPR036186">
    <property type="entry name" value="Serpin_sf"/>
</dbReference>
<dbReference type="KEGG" id="vnx:VNE69_06046"/>
<evidence type="ECO:0000313" key="4">
    <source>
        <dbReference type="EMBL" id="WUR03725.1"/>
    </source>
</evidence>
<comment type="similarity">
    <text evidence="1 2">Belongs to the serpin family.</text>
</comment>
<dbReference type="GeneID" id="90541543"/>
<protein>
    <submittedName>
        <fullName evidence="4">Serpin-type proteinase inhibitor 15</fullName>
    </submittedName>
</protein>
<dbReference type="CDD" id="cd00172">
    <property type="entry name" value="serpin"/>
    <property type="match status" value="1"/>
</dbReference>
<dbReference type="Gene3D" id="2.30.39.10">
    <property type="entry name" value="Alpha-1-antitrypsin, domain 1"/>
    <property type="match status" value="1"/>
</dbReference>
<organism evidence="4 5">
    <name type="scientific">Vairimorpha necatrix</name>
    <dbReference type="NCBI Taxonomy" id="6039"/>
    <lineage>
        <taxon>Eukaryota</taxon>
        <taxon>Fungi</taxon>
        <taxon>Fungi incertae sedis</taxon>
        <taxon>Microsporidia</taxon>
        <taxon>Nosematidae</taxon>
        <taxon>Vairimorpha</taxon>
    </lineage>
</organism>
<dbReference type="GO" id="GO:0005615">
    <property type="term" value="C:extracellular space"/>
    <property type="evidence" value="ECO:0007669"/>
    <property type="project" value="InterPro"/>
</dbReference>
<gene>
    <name evidence="4" type="ORF">VNE69_06046</name>
</gene>
<dbReference type="GO" id="GO:0004867">
    <property type="term" value="F:serine-type endopeptidase inhibitor activity"/>
    <property type="evidence" value="ECO:0007669"/>
    <property type="project" value="InterPro"/>
</dbReference>
<dbReference type="InterPro" id="IPR042178">
    <property type="entry name" value="Serpin_sf_1"/>
</dbReference>
<dbReference type="Gene3D" id="3.30.497.10">
    <property type="entry name" value="Antithrombin, subunit I, domain 2"/>
    <property type="match status" value="1"/>
</dbReference>
<dbReference type="Proteomes" id="UP001334084">
    <property type="component" value="Chromosome 6"/>
</dbReference>
<name>A0AAX4JCK4_9MICR</name>
<evidence type="ECO:0000259" key="3">
    <source>
        <dbReference type="SMART" id="SM00093"/>
    </source>
</evidence>
<dbReference type="EMBL" id="CP142731">
    <property type="protein sequence ID" value="WUR03725.1"/>
    <property type="molecule type" value="Genomic_DNA"/>
</dbReference>
<proteinExistence type="inferred from homology"/>
<feature type="domain" description="Serpin" evidence="3">
    <location>
        <begin position="13"/>
        <end position="376"/>
    </location>
</feature>
<sequence>MKIFNQELINLSLRMFNVTLSQDKGNTKNLAVSPYSFSQVLGLLANGTTDDETSNKFLAKMGFEPNISKFNENSMNFNENLSSNTKNNNEFFVKNFLLHRDEFTINEDFKTLSSNFYNTKISSYSPANMIKDLDNFNNLVANETKNVVKEAISDFSSNICLLIMNILYLKQEWLTKFNFCRVEDFTSFSGKVKQEMMHQYEVSKYNSYEDDKMIAILMRYKKSNLSFVAVMPKNIEDWDEVTAKICSKNELSYLISKMEYGNVNLTFPKFNYEYESNFSAYSKDLGIDSMLDSLKLNKLITYFKYENLRIKQKVIIDVNEFGTIAYAKTIALCTDGPGPRNVRVMQFNKPFLWFVINQDDNFTCSTPIFMGKYLGPKK</sequence>
<evidence type="ECO:0000256" key="1">
    <source>
        <dbReference type="ARBA" id="ARBA00009500"/>
    </source>
</evidence>
<dbReference type="SUPFAM" id="SSF56574">
    <property type="entry name" value="Serpins"/>
    <property type="match status" value="1"/>
</dbReference>
<evidence type="ECO:0000313" key="5">
    <source>
        <dbReference type="Proteomes" id="UP001334084"/>
    </source>
</evidence>